<dbReference type="eggNOG" id="ENOG502SH2P">
    <property type="taxonomic scope" value="Eukaryota"/>
</dbReference>
<evidence type="ECO:0000259" key="1">
    <source>
        <dbReference type="Pfam" id="PF01814"/>
    </source>
</evidence>
<dbReference type="Proteomes" id="UP000012174">
    <property type="component" value="Unassembled WGS sequence"/>
</dbReference>
<evidence type="ECO:0000313" key="3">
    <source>
        <dbReference type="Proteomes" id="UP000012174"/>
    </source>
</evidence>
<organism evidence="2 3">
    <name type="scientific">Eutypa lata (strain UCR-EL1)</name>
    <name type="common">Grapevine dieback disease fungus</name>
    <name type="synonym">Eutypa armeniacae</name>
    <dbReference type="NCBI Taxonomy" id="1287681"/>
    <lineage>
        <taxon>Eukaryota</taxon>
        <taxon>Fungi</taxon>
        <taxon>Dikarya</taxon>
        <taxon>Ascomycota</taxon>
        <taxon>Pezizomycotina</taxon>
        <taxon>Sordariomycetes</taxon>
        <taxon>Xylariomycetidae</taxon>
        <taxon>Xylariales</taxon>
        <taxon>Diatrypaceae</taxon>
        <taxon>Eutypa</taxon>
    </lineage>
</organism>
<dbReference type="PANTHER" id="PTHR38048">
    <property type="entry name" value="EXPRESSED PROTEIN"/>
    <property type="match status" value="1"/>
</dbReference>
<dbReference type="EMBL" id="KB706914">
    <property type="protein sequence ID" value="EMR65194.1"/>
    <property type="molecule type" value="Genomic_DNA"/>
</dbReference>
<dbReference type="OMA" id="YSQTWFK"/>
<dbReference type="InterPro" id="IPR012312">
    <property type="entry name" value="Hemerythrin-like"/>
</dbReference>
<dbReference type="Pfam" id="PF01814">
    <property type="entry name" value="Hemerythrin"/>
    <property type="match status" value="1"/>
</dbReference>
<name>M7SG12_EUTLA</name>
<proteinExistence type="predicted"/>
<gene>
    <name evidence="2" type="ORF">UCREL1_7831</name>
</gene>
<dbReference type="KEGG" id="ela:UCREL1_7831"/>
<dbReference type="Gene3D" id="1.20.120.520">
    <property type="entry name" value="nmb1532 protein domain like"/>
    <property type="match status" value="1"/>
</dbReference>
<dbReference type="OrthoDB" id="58416at2759"/>
<dbReference type="InterPro" id="IPR053206">
    <property type="entry name" value="Dimeric_xanthone_biosynth"/>
</dbReference>
<evidence type="ECO:0000313" key="2">
    <source>
        <dbReference type="EMBL" id="EMR65194.1"/>
    </source>
</evidence>
<dbReference type="AlphaFoldDB" id="M7SG12"/>
<keyword evidence="3" id="KW-1185">Reference proteome</keyword>
<sequence length="262" mass="28753">MASEAPAEGKLWADSPIKLVTTPQYETKKTDIFTTGATHMALLHNAILRGYNSVYLQAPHVQEADKAAFIGYALTWFKFVKSHHDDEEVTLFPKVEAVLGGDKAVWAQTHREHEAFLDGLAEFQSYLASLKSPADFSGAELQRIMAGFQEPFADHFHSEIGTIAALADHPNAPKPGSPEEAAAALTFKLWGKSTVTKAGTLDVVPFFLLNLDGTVEEGLWANWPPIPPPIKWGLVNIAGAWYSSWWKFSSCAGGKPRELYAL</sequence>
<accession>M7SG12</accession>
<protein>
    <submittedName>
        <fullName evidence="2">Putative hemerythrin hhe cation binding domain-containing protein</fullName>
    </submittedName>
</protein>
<reference evidence="3" key="1">
    <citation type="journal article" date="2013" name="Genome Announc.">
        <title>Draft genome sequence of the grapevine dieback fungus Eutypa lata UCR-EL1.</title>
        <authorList>
            <person name="Blanco-Ulate B."/>
            <person name="Rolshausen P.E."/>
            <person name="Cantu D."/>
        </authorList>
    </citation>
    <scope>NUCLEOTIDE SEQUENCE [LARGE SCALE GENOMIC DNA]</scope>
    <source>
        <strain evidence="3">UCR-EL1</strain>
    </source>
</reference>
<dbReference type="HOGENOM" id="CLU_066708_0_0_1"/>
<feature type="domain" description="Hemerythrin-like" evidence="1">
    <location>
        <begin position="39"/>
        <end position="164"/>
    </location>
</feature>
<dbReference type="CDD" id="cd12108">
    <property type="entry name" value="Hr-like"/>
    <property type="match status" value="1"/>
</dbReference>
<dbReference type="PANTHER" id="PTHR38048:SF2">
    <property type="entry name" value="HEMERYTHRIN-LIKE DOMAIN-CONTAINING PROTEIN"/>
    <property type="match status" value="1"/>
</dbReference>